<accession>A0A1I3Z684</accession>
<gene>
    <name evidence="1" type="ORF">SAMN05216302_100598</name>
</gene>
<name>A0A1I3Z684_9PROT</name>
<sequence length="54" mass="6097">MGFGFLGYHFSRAGLSIAIMTIERFVECATRLYEQEQYGSRARQICSNAASPNF</sequence>
<dbReference type="Proteomes" id="UP000199533">
    <property type="component" value="Unassembled WGS sequence"/>
</dbReference>
<keyword evidence="2" id="KW-1185">Reference proteome</keyword>
<organism evidence="1 2">
    <name type="scientific">Nitrosomonas aestuarii</name>
    <dbReference type="NCBI Taxonomy" id="52441"/>
    <lineage>
        <taxon>Bacteria</taxon>
        <taxon>Pseudomonadati</taxon>
        <taxon>Pseudomonadota</taxon>
        <taxon>Betaproteobacteria</taxon>
        <taxon>Nitrosomonadales</taxon>
        <taxon>Nitrosomonadaceae</taxon>
        <taxon>Nitrosomonas</taxon>
    </lineage>
</organism>
<dbReference type="EMBL" id="FOSP01000005">
    <property type="protein sequence ID" value="SFK39181.1"/>
    <property type="molecule type" value="Genomic_DNA"/>
</dbReference>
<protein>
    <submittedName>
        <fullName evidence="1">Uncharacterized protein</fullName>
    </submittedName>
</protein>
<reference evidence="2" key="1">
    <citation type="submission" date="2016-10" db="EMBL/GenBank/DDBJ databases">
        <authorList>
            <person name="Varghese N."/>
            <person name="Submissions S."/>
        </authorList>
    </citation>
    <scope>NUCLEOTIDE SEQUENCE [LARGE SCALE GENOMIC DNA]</scope>
    <source>
        <strain evidence="2">Nm69</strain>
    </source>
</reference>
<dbReference type="AlphaFoldDB" id="A0A1I3Z684"/>
<evidence type="ECO:0000313" key="1">
    <source>
        <dbReference type="EMBL" id="SFK39181.1"/>
    </source>
</evidence>
<proteinExistence type="predicted"/>
<evidence type="ECO:0000313" key="2">
    <source>
        <dbReference type="Proteomes" id="UP000199533"/>
    </source>
</evidence>